<dbReference type="STRING" id="3708.A0A078ICQ1"/>
<dbReference type="AlphaFoldDB" id="A0A078ICQ1"/>
<dbReference type="PANTHER" id="PTHR13132:SF29">
    <property type="entry name" value="ALPHA-(1,6)-FUCOSYLTRANSFERASE"/>
    <property type="match status" value="1"/>
</dbReference>
<name>A0A078ICQ1_BRANA</name>
<keyword evidence="3" id="KW-1185">Reference proteome</keyword>
<reference evidence="2 3" key="1">
    <citation type="journal article" date="2014" name="Science">
        <title>Plant genetics. Early allopolyploid evolution in the post-Neolithic Brassica napus oilseed genome.</title>
        <authorList>
            <person name="Chalhoub B."/>
            <person name="Denoeud F."/>
            <person name="Liu S."/>
            <person name="Parkin I.A."/>
            <person name="Tang H."/>
            <person name="Wang X."/>
            <person name="Chiquet J."/>
            <person name="Belcram H."/>
            <person name="Tong C."/>
            <person name="Samans B."/>
            <person name="Correa M."/>
            <person name="Da Silva C."/>
            <person name="Just J."/>
            <person name="Falentin C."/>
            <person name="Koh C.S."/>
            <person name="Le Clainche I."/>
            <person name="Bernard M."/>
            <person name="Bento P."/>
            <person name="Noel B."/>
            <person name="Labadie K."/>
            <person name="Alberti A."/>
            <person name="Charles M."/>
            <person name="Arnaud D."/>
            <person name="Guo H."/>
            <person name="Daviaud C."/>
            <person name="Alamery S."/>
            <person name="Jabbari K."/>
            <person name="Zhao M."/>
            <person name="Edger P.P."/>
            <person name="Chelaifa H."/>
            <person name="Tack D."/>
            <person name="Lassalle G."/>
            <person name="Mestiri I."/>
            <person name="Schnel N."/>
            <person name="Le Paslier M.C."/>
            <person name="Fan G."/>
            <person name="Renault V."/>
            <person name="Bayer P.E."/>
            <person name="Golicz A.A."/>
            <person name="Manoli S."/>
            <person name="Lee T.H."/>
            <person name="Thi V.H."/>
            <person name="Chalabi S."/>
            <person name="Hu Q."/>
            <person name="Fan C."/>
            <person name="Tollenaere R."/>
            <person name="Lu Y."/>
            <person name="Battail C."/>
            <person name="Shen J."/>
            <person name="Sidebottom C.H."/>
            <person name="Wang X."/>
            <person name="Canaguier A."/>
            <person name="Chauveau A."/>
            <person name="Berard A."/>
            <person name="Deniot G."/>
            <person name="Guan M."/>
            <person name="Liu Z."/>
            <person name="Sun F."/>
            <person name="Lim Y.P."/>
            <person name="Lyons E."/>
            <person name="Town C.D."/>
            <person name="Bancroft I."/>
            <person name="Wang X."/>
            <person name="Meng J."/>
            <person name="Ma J."/>
            <person name="Pires J.C."/>
            <person name="King G.J."/>
            <person name="Brunel D."/>
            <person name="Delourme R."/>
            <person name="Renard M."/>
            <person name="Aury J.M."/>
            <person name="Adams K.L."/>
            <person name="Batley J."/>
            <person name="Snowdon R.J."/>
            <person name="Tost J."/>
            <person name="Edwards D."/>
            <person name="Zhou Y."/>
            <person name="Hua W."/>
            <person name="Sharpe A.G."/>
            <person name="Paterson A.H."/>
            <person name="Guan C."/>
            <person name="Wincker P."/>
        </authorList>
    </citation>
    <scope>NUCLEOTIDE SEQUENCE [LARGE SCALE GENOMIC DNA]</scope>
    <source>
        <strain evidence="3">cv. Darmor-bzh</strain>
    </source>
</reference>
<dbReference type="Proteomes" id="UP001295469">
    <property type="component" value="Chromosome C07"/>
</dbReference>
<dbReference type="Proteomes" id="UP000028999">
    <property type="component" value="Unassembled WGS sequence"/>
</dbReference>
<evidence type="ECO:0000313" key="2">
    <source>
        <dbReference type="EMBL" id="CDY48670.1"/>
    </source>
</evidence>
<dbReference type="PANTHER" id="PTHR13132">
    <property type="entry name" value="ALPHA- 1,6 -FUCOSYLTRANSFERASE"/>
    <property type="match status" value="1"/>
</dbReference>
<dbReference type="EMBL" id="HG994371">
    <property type="protein sequence ID" value="CAF2011266.1"/>
    <property type="molecule type" value="Genomic_DNA"/>
</dbReference>
<dbReference type="EMBL" id="LK032785">
    <property type="protein sequence ID" value="CDY48670.1"/>
    <property type="molecule type" value="Genomic_DNA"/>
</dbReference>
<reference evidence="1" key="3">
    <citation type="submission" date="2021-01" db="EMBL/GenBank/DDBJ databases">
        <authorList>
            <consortium name="Genoscope - CEA"/>
            <person name="William W."/>
        </authorList>
    </citation>
    <scope>NUCLEOTIDE SEQUENCE</scope>
</reference>
<dbReference type="PaxDb" id="3708-A0A078ICQ1"/>
<accession>A0A078ICQ1</accession>
<evidence type="ECO:0000313" key="3">
    <source>
        <dbReference type="Proteomes" id="UP000028999"/>
    </source>
</evidence>
<sequence length="63" mass="7198">MASEADFFIGALGSIWCFLIDGMRNTGGKLMSGFLSVNKDRHWLSDVQSVSVWNQFRFEFFEA</sequence>
<dbReference type="Gramene" id="CDY48670">
    <property type="protein sequence ID" value="CDY48670"/>
    <property type="gene ID" value="GSBRNA2T00091539001"/>
</dbReference>
<proteinExistence type="predicted"/>
<gene>
    <name evidence="2" type="primary">BnaC07g27390D</name>
    <name evidence="1" type="ORF">DARMORV10_C07P40080.1</name>
    <name evidence="2" type="ORF">GSBRNA2T00091539001</name>
</gene>
<evidence type="ECO:0000313" key="1">
    <source>
        <dbReference type="EMBL" id="CAF2011266.1"/>
    </source>
</evidence>
<reference evidence="2" key="2">
    <citation type="submission" date="2014-06" db="EMBL/GenBank/DDBJ databases">
        <authorList>
            <person name="Genoscope - CEA"/>
        </authorList>
    </citation>
    <scope>NUCLEOTIDE SEQUENCE</scope>
</reference>
<organism evidence="2 3">
    <name type="scientific">Brassica napus</name>
    <name type="common">Rape</name>
    <dbReference type="NCBI Taxonomy" id="3708"/>
    <lineage>
        <taxon>Eukaryota</taxon>
        <taxon>Viridiplantae</taxon>
        <taxon>Streptophyta</taxon>
        <taxon>Embryophyta</taxon>
        <taxon>Tracheophyta</taxon>
        <taxon>Spermatophyta</taxon>
        <taxon>Magnoliopsida</taxon>
        <taxon>eudicotyledons</taxon>
        <taxon>Gunneridae</taxon>
        <taxon>Pentapetalae</taxon>
        <taxon>rosids</taxon>
        <taxon>malvids</taxon>
        <taxon>Brassicales</taxon>
        <taxon>Brassicaceae</taxon>
        <taxon>Brassiceae</taxon>
        <taxon>Brassica</taxon>
    </lineage>
</organism>
<protein>
    <submittedName>
        <fullName evidence="1">(rape) hypothetical protein</fullName>
    </submittedName>
    <submittedName>
        <fullName evidence="2">BnaC07g27390D protein</fullName>
    </submittedName>
</protein>